<dbReference type="PANTHER" id="PTHR43827:SF3">
    <property type="entry name" value="NADP-DEPENDENT OXIDOREDUCTASE DOMAIN-CONTAINING PROTEIN"/>
    <property type="match status" value="1"/>
</dbReference>
<dbReference type="PRINTS" id="PR00069">
    <property type="entry name" value="ALDKETRDTASE"/>
</dbReference>
<evidence type="ECO:0000256" key="2">
    <source>
        <dbReference type="ARBA" id="ARBA00022857"/>
    </source>
</evidence>
<dbReference type="AlphaFoldDB" id="A0A1G8DXB3"/>
<reference evidence="8 9" key="1">
    <citation type="submission" date="2016-10" db="EMBL/GenBank/DDBJ databases">
        <authorList>
            <person name="de Groot N.N."/>
        </authorList>
    </citation>
    <scope>NUCLEOTIDE SEQUENCE [LARGE SCALE GENOMIC DNA]</scope>
    <source>
        <strain evidence="8 9">CPCC 201354</strain>
    </source>
</reference>
<feature type="site" description="Lowers pKa of active site Tyr" evidence="6">
    <location>
        <position position="75"/>
    </location>
</feature>
<dbReference type="SUPFAM" id="SSF51430">
    <property type="entry name" value="NAD(P)-linked oxidoreductase"/>
    <property type="match status" value="1"/>
</dbReference>
<dbReference type="STRING" id="504805.SAMN05421505_11931"/>
<dbReference type="OrthoDB" id="9804790at2"/>
<dbReference type="Gene3D" id="3.20.20.100">
    <property type="entry name" value="NADP-dependent oxidoreductase domain"/>
    <property type="match status" value="1"/>
</dbReference>
<dbReference type="InterPro" id="IPR023210">
    <property type="entry name" value="NADP_OxRdtase_dom"/>
</dbReference>
<sequence length="275" mass="30301">MTTTEITLNNGVAMPQLGFGLWKMTDTEAERAVATALEAGYRSLDTAKLYENEEGVGRAVRASSVPREELFITTKLWNDEHDHHRALAAFDTSMSKLGLDYLDLYLIHWPAPGQDRYLDAWRALAELYADGRVRAIGVSNFTATHLTRLIQGSGIVPAVNQIELHPWLTQRSLRAFHAEHGIATEAWSPLGQGRGVLGERAVTDVAAKHGRTPAQVVLRWHVQLGNIAIPKSVTPSRISENLDIFGFELDDEDMGAISRLDAGRRLGPDPDVFGA</sequence>
<organism evidence="8 9">
    <name type="scientific">Sinosporangium album</name>
    <dbReference type="NCBI Taxonomy" id="504805"/>
    <lineage>
        <taxon>Bacteria</taxon>
        <taxon>Bacillati</taxon>
        <taxon>Actinomycetota</taxon>
        <taxon>Actinomycetes</taxon>
        <taxon>Streptosporangiales</taxon>
        <taxon>Streptosporangiaceae</taxon>
        <taxon>Sinosporangium</taxon>
    </lineage>
</organism>
<dbReference type="InterPro" id="IPR036812">
    <property type="entry name" value="NAD(P)_OxRdtase_dom_sf"/>
</dbReference>
<comment type="similarity">
    <text evidence="1">Belongs to the aldo/keto reductase family.</text>
</comment>
<gene>
    <name evidence="8" type="ORF">SAMN05421505_11931</name>
</gene>
<dbReference type="PROSITE" id="PS00063">
    <property type="entry name" value="ALDOKETO_REDUCTASE_3"/>
    <property type="match status" value="1"/>
</dbReference>
<accession>A0A1G8DXB3</accession>
<evidence type="ECO:0000256" key="1">
    <source>
        <dbReference type="ARBA" id="ARBA00007905"/>
    </source>
</evidence>
<feature type="binding site" evidence="5">
    <location>
        <position position="108"/>
    </location>
    <ligand>
        <name>substrate</name>
    </ligand>
</feature>
<dbReference type="InterPro" id="IPR018170">
    <property type="entry name" value="Aldo/ket_reductase_CS"/>
</dbReference>
<dbReference type="Pfam" id="PF00248">
    <property type="entry name" value="Aldo_ket_red"/>
    <property type="match status" value="1"/>
</dbReference>
<feature type="active site" description="Proton donor" evidence="4">
    <location>
        <position position="50"/>
    </location>
</feature>
<dbReference type="FunFam" id="3.20.20.100:FF:000015">
    <property type="entry name" value="Oxidoreductase, aldo/keto reductase family"/>
    <property type="match status" value="1"/>
</dbReference>
<evidence type="ECO:0000256" key="6">
    <source>
        <dbReference type="PIRSR" id="PIRSR000097-3"/>
    </source>
</evidence>
<dbReference type="PANTHER" id="PTHR43827">
    <property type="entry name" value="2,5-DIKETO-D-GLUCONIC ACID REDUCTASE"/>
    <property type="match status" value="1"/>
</dbReference>
<dbReference type="PROSITE" id="PS00798">
    <property type="entry name" value="ALDOKETO_REDUCTASE_1"/>
    <property type="match status" value="1"/>
</dbReference>
<keyword evidence="3" id="KW-0560">Oxidoreductase</keyword>
<dbReference type="Proteomes" id="UP000198923">
    <property type="component" value="Unassembled WGS sequence"/>
</dbReference>
<dbReference type="PROSITE" id="PS00062">
    <property type="entry name" value="ALDOKETO_REDUCTASE_2"/>
    <property type="match status" value="1"/>
</dbReference>
<evidence type="ECO:0000256" key="5">
    <source>
        <dbReference type="PIRSR" id="PIRSR000097-2"/>
    </source>
</evidence>
<evidence type="ECO:0000256" key="4">
    <source>
        <dbReference type="PIRSR" id="PIRSR000097-1"/>
    </source>
</evidence>
<name>A0A1G8DXB3_9ACTN</name>
<dbReference type="InterPro" id="IPR020471">
    <property type="entry name" value="AKR"/>
</dbReference>
<keyword evidence="9" id="KW-1185">Reference proteome</keyword>
<dbReference type="EMBL" id="FNCN01000019">
    <property type="protein sequence ID" value="SDH62211.1"/>
    <property type="molecule type" value="Genomic_DNA"/>
</dbReference>
<dbReference type="GO" id="GO:0016616">
    <property type="term" value="F:oxidoreductase activity, acting on the CH-OH group of donors, NAD or NADP as acceptor"/>
    <property type="evidence" value="ECO:0007669"/>
    <property type="project" value="UniProtKB-ARBA"/>
</dbReference>
<evidence type="ECO:0000259" key="7">
    <source>
        <dbReference type="Pfam" id="PF00248"/>
    </source>
</evidence>
<evidence type="ECO:0000256" key="3">
    <source>
        <dbReference type="ARBA" id="ARBA00023002"/>
    </source>
</evidence>
<dbReference type="PIRSF" id="PIRSF000097">
    <property type="entry name" value="AKR"/>
    <property type="match status" value="1"/>
</dbReference>
<evidence type="ECO:0000313" key="9">
    <source>
        <dbReference type="Proteomes" id="UP000198923"/>
    </source>
</evidence>
<protein>
    <submittedName>
        <fullName evidence="8">Aldo/keto reductase</fullName>
    </submittedName>
</protein>
<keyword evidence="2" id="KW-0521">NADP</keyword>
<evidence type="ECO:0000313" key="8">
    <source>
        <dbReference type="EMBL" id="SDH62211.1"/>
    </source>
</evidence>
<feature type="domain" description="NADP-dependent oxidoreductase" evidence="7">
    <location>
        <begin position="17"/>
        <end position="260"/>
    </location>
</feature>
<dbReference type="RefSeq" id="WP_093171939.1">
    <property type="nucleotide sequence ID" value="NZ_FNCN01000019.1"/>
</dbReference>
<proteinExistence type="inferred from homology"/>